<dbReference type="PANTHER" id="PTHR37422:SF13">
    <property type="entry name" value="LIPOPOLYSACCHARIDE BIOSYNTHESIS PROTEIN PA4999-RELATED"/>
    <property type="match status" value="1"/>
</dbReference>
<evidence type="ECO:0000259" key="6">
    <source>
        <dbReference type="Pfam" id="PF04932"/>
    </source>
</evidence>
<feature type="transmembrane region" description="Helical" evidence="5">
    <location>
        <begin position="53"/>
        <end position="79"/>
    </location>
</feature>
<evidence type="ECO:0000313" key="7">
    <source>
        <dbReference type="EMBL" id="MDT0353508.1"/>
    </source>
</evidence>
<dbReference type="PANTHER" id="PTHR37422">
    <property type="entry name" value="TEICHURONIC ACID BIOSYNTHESIS PROTEIN TUAE"/>
    <property type="match status" value="1"/>
</dbReference>
<evidence type="ECO:0000256" key="3">
    <source>
        <dbReference type="ARBA" id="ARBA00022989"/>
    </source>
</evidence>
<comment type="subcellular location">
    <subcellularLocation>
        <location evidence="1">Membrane</location>
        <topology evidence="1">Multi-pass membrane protein</topology>
    </subcellularLocation>
</comment>
<feature type="transmembrane region" description="Helical" evidence="5">
    <location>
        <begin position="653"/>
        <end position="680"/>
    </location>
</feature>
<feature type="transmembrane region" description="Helical" evidence="5">
    <location>
        <begin position="266"/>
        <end position="283"/>
    </location>
</feature>
<feature type="transmembrane region" description="Helical" evidence="5">
    <location>
        <begin position="25"/>
        <end position="46"/>
    </location>
</feature>
<organism evidence="7 8">
    <name type="scientific">Pseudonocardia charpentierae</name>
    <dbReference type="NCBI Taxonomy" id="3075545"/>
    <lineage>
        <taxon>Bacteria</taxon>
        <taxon>Bacillati</taxon>
        <taxon>Actinomycetota</taxon>
        <taxon>Actinomycetes</taxon>
        <taxon>Pseudonocardiales</taxon>
        <taxon>Pseudonocardiaceae</taxon>
        <taxon>Pseudonocardia</taxon>
    </lineage>
</organism>
<feature type="transmembrane region" description="Helical" evidence="5">
    <location>
        <begin position="239"/>
        <end position="259"/>
    </location>
</feature>
<evidence type="ECO:0000256" key="5">
    <source>
        <dbReference type="SAM" id="Phobius"/>
    </source>
</evidence>
<dbReference type="EMBL" id="JAVREJ010000034">
    <property type="protein sequence ID" value="MDT0353508.1"/>
    <property type="molecule type" value="Genomic_DNA"/>
</dbReference>
<dbReference type="InterPro" id="IPR007016">
    <property type="entry name" value="O-antigen_ligase-rel_domated"/>
</dbReference>
<feature type="transmembrane region" description="Helical" evidence="5">
    <location>
        <begin position="91"/>
        <end position="112"/>
    </location>
</feature>
<accession>A0ABU2NHR5</accession>
<keyword evidence="4 5" id="KW-0472">Membrane</keyword>
<feature type="transmembrane region" description="Helical" evidence="5">
    <location>
        <begin position="165"/>
        <end position="182"/>
    </location>
</feature>
<evidence type="ECO:0000256" key="1">
    <source>
        <dbReference type="ARBA" id="ARBA00004141"/>
    </source>
</evidence>
<reference evidence="8" key="1">
    <citation type="submission" date="2023-07" db="EMBL/GenBank/DDBJ databases">
        <title>30 novel species of actinomycetes from the DSMZ collection.</title>
        <authorList>
            <person name="Nouioui I."/>
        </authorList>
    </citation>
    <scope>NUCLEOTIDE SEQUENCE [LARGE SCALE GENOMIC DNA]</scope>
    <source>
        <strain evidence="8">DSM 45834</strain>
    </source>
</reference>
<dbReference type="InterPro" id="IPR051533">
    <property type="entry name" value="WaaL-like"/>
</dbReference>
<keyword evidence="7" id="KW-0436">Ligase</keyword>
<proteinExistence type="predicted"/>
<dbReference type="Pfam" id="PF04932">
    <property type="entry name" value="Wzy_C"/>
    <property type="match status" value="1"/>
</dbReference>
<dbReference type="RefSeq" id="WP_311560021.1">
    <property type="nucleotide sequence ID" value="NZ_JAVREJ010000034.1"/>
</dbReference>
<comment type="caution">
    <text evidence="7">The sequence shown here is derived from an EMBL/GenBank/DDBJ whole genome shotgun (WGS) entry which is preliminary data.</text>
</comment>
<protein>
    <submittedName>
        <fullName evidence="7">O-antigen ligase family protein</fullName>
    </submittedName>
</protein>
<evidence type="ECO:0000256" key="2">
    <source>
        <dbReference type="ARBA" id="ARBA00022692"/>
    </source>
</evidence>
<evidence type="ECO:0000313" key="8">
    <source>
        <dbReference type="Proteomes" id="UP001183202"/>
    </source>
</evidence>
<dbReference type="GO" id="GO:0016874">
    <property type="term" value="F:ligase activity"/>
    <property type="evidence" value="ECO:0007669"/>
    <property type="project" value="UniProtKB-KW"/>
</dbReference>
<keyword evidence="3 5" id="KW-1133">Transmembrane helix</keyword>
<name>A0ABU2NHR5_9PSEU</name>
<gene>
    <name evidence="7" type="ORF">RM445_28840</name>
</gene>
<feature type="transmembrane region" description="Helical" evidence="5">
    <location>
        <begin position="517"/>
        <end position="538"/>
    </location>
</feature>
<feature type="transmembrane region" description="Helical" evidence="5">
    <location>
        <begin position="124"/>
        <end position="145"/>
    </location>
</feature>
<feature type="transmembrane region" description="Helical" evidence="5">
    <location>
        <begin position="289"/>
        <end position="306"/>
    </location>
</feature>
<feature type="transmembrane region" description="Helical" evidence="5">
    <location>
        <begin position="450"/>
        <end position="470"/>
    </location>
</feature>
<evidence type="ECO:0000256" key="4">
    <source>
        <dbReference type="ARBA" id="ARBA00023136"/>
    </source>
</evidence>
<sequence length="688" mass="70480">MIPTEPHRLWLWCRGGPELRPLPGALLPAFAVLALAATCGLVSGGVRVLAMLVLGLVATVVIAVALACPVVALAVVVVIEASNASGVYAQLTPLPLFYLGLGLGTTSLVLALRDPECRRRLTAGRVAAALLLYVVYLASLVPAYLTTQDPVASGATISPLAGQSWYFVMVLLLALVSARPWTIARSIVVPLAGLCLLGLVNQALFGGAATFGGFANVGVEPVAQATTPRHSGPLPDSNFWGRHLVIGLPLAAALVVHALKGARRRSAVGWSAAGALILMGIYLTQSRGTFLAALAAVVVLALACGLRARWIGMIFATLSLSVFVPGVGDRLISVVRDVGSNALYAADPSIIGRTAAQEAAWAMFRDNPFFGVGPQAYASLISHYGGQVGTPALIPPSASHNLYAGIAAEYGAVGLLGWAVTIGGFLALAVMSVIRLAAAPAGPATDPDRILAAAALAALVAWSVASIFLHMAYFRVFLLVPVLIAAVDLRAAELAAAFDPTAARTVRRIAGRVRSAVVLAGVAATALVIGFSVAFLAVPLERFSAHSSYTLTPRAATGASFSYATDIRTRTAFYTTYAGIVQGSILAPDVVAVADPVRGVIDLTAVGDAADTVAAELRAAQAQAQESLAAPAADSGYALREISPLSVTVSRDAAVSTVLVVSGAAAAVLALGVTGIPALVRCRRPAGR</sequence>
<dbReference type="Proteomes" id="UP001183202">
    <property type="component" value="Unassembled WGS sequence"/>
</dbReference>
<feature type="domain" description="O-antigen ligase-related" evidence="6">
    <location>
        <begin position="274"/>
        <end position="418"/>
    </location>
</feature>
<keyword evidence="2 5" id="KW-0812">Transmembrane</keyword>
<feature type="transmembrane region" description="Helical" evidence="5">
    <location>
        <begin position="415"/>
        <end position="438"/>
    </location>
</feature>
<keyword evidence="8" id="KW-1185">Reference proteome</keyword>
<feature type="transmembrane region" description="Helical" evidence="5">
    <location>
        <begin position="194"/>
        <end position="219"/>
    </location>
</feature>